<protein>
    <submittedName>
        <fullName evidence="1">Uncharacterized protein</fullName>
    </submittedName>
</protein>
<dbReference type="EnsemblMetazoa" id="Aqu2.1.03894_001">
    <property type="protein sequence ID" value="Aqu2.1.03894_001"/>
    <property type="gene ID" value="Aqu2.1.03894"/>
</dbReference>
<sequence>MCYCTIIVHVYYIQFSQFKLMINSNSRLRCDLLLLEQLLSWVSW</sequence>
<proteinExistence type="predicted"/>
<reference evidence="1" key="1">
    <citation type="submission" date="2017-05" db="UniProtKB">
        <authorList>
            <consortium name="EnsemblMetazoa"/>
        </authorList>
    </citation>
    <scope>IDENTIFICATION</scope>
</reference>
<evidence type="ECO:0000313" key="1">
    <source>
        <dbReference type="EnsemblMetazoa" id="Aqu2.1.03894_001"/>
    </source>
</evidence>
<dbReference type="AlphaFoldDB" id="A0A1X7SP71"/>
<accession>A0A1X7SP71</accession>
<organism evidence="1">
    <name type="scientific">Amphimedon queenslandica</name>
    <name type="common">Sponge</name>
    <dbReference type="NCBI Taxonomy" id="400682"/>
    <lineage>
        <taxon>Eukaryota</taxon>
        <taxon>Metazoa</taxon>
        <taxon>Porifera</taxon>
        <taxon>Demospongiae</taxon>
        <taxon>Heteroscleromorpha</taxon>
        <taxon>Haplosclerida</taxon>
        <taxon>Niphatidae</taxon>
        <taxon>Amphimedon</taxon>
    </lineage>
</organism>
<dbReference type="InParanoid" id="A0A1X7SP71"/>
<name>A0A1X7SP71_AMPQE</name>